<gene>
    <name evidence="2" type="ORF">HZH68_012203</name>
</gene>
<comment type="caution">
    <text evidence="2">The sequence shown here is derived from an EMBL/GenBank/DDBJ whole genome shotgun (WGS) entry which is preliminary data.</text>
</comment>
<evidence type="ECO:0000256" key="1">
    <source>
        <dbReference type="SAM" id="MobiDB-lite"/>
    </source>
</evidence>
<dbReference type="AlphaFoldDB" id="A0A834JMT9"/>
<evidence type="ECO:0000313" key="2">
    <source>
        <dbReference type="EMBL" id="KAF7388261.1"/>
    </source>
</evidence>
<accession>A0A834JMT9</accession>
<feature type="region of interest" description="Disordered" evidence="1">
    <location>
        <begin position="38"/>
        <end position="86"/>
    </location>
</feature>
<name>A0A834JMT9_VESGE</name>
<sequence length="122" mass="13621">MLSNLCLVLHDKALQLASMGRGHGAEWDDANRNRRILRAEANRSKDATKELETPDLELGPWKSADARPRKGPSELPLTNRASPVGYSPITQSDELYGAVEHVKSGWVMHECKGLWPIWSIYG</sequence>
<organism evidence="2 3">
    <name type="scientific">Vespula germanica</name>
    <name type="common">German yellow jacket</name>
    <name type="synonym">Paravespula germanica</name>
    <dbReference type="NCBI Taxonomy" id="30212"/>
    <lineage>
        <taxon>Eukaryota</taxon>
        <taxon>Metazoa</taxon>
        <taxon>Ecdysozoa</taxon>
        <taxon>Arthropoda</taxon>
        <taxon>Hexapoda</taxon>
        <taxon>Insecta</taxon>
        <taxon>Pterygota</taxon>
        <taxon>Neoptera</taxon>
        <taxon>Endopterygota</taxon>
        <taxon>Hymenoptera</taxon>
        <taxon>Apocrita</taxon>
        <taxon>Aculeata</taxon>
        <taxon>Vespoidea</taxon>
        <taxon>Vespidae</taxon>
        <taxon>Vespinae</taxon>
        <taxon>Vespula</taxon>
    </lineage>
</organism>
<evidence type="ECO:0000313" key="3">
    <source>
        <dbReference type="Proteomes" id="UP000617340"/>
    </source>
</evidence>
<reference evidence="2" key="1">
    <citation type="journal article" date="2020" name="G3 (Bethesda)">
        <title>High-Quality Assemblies for Three Invasive Social Wasps from the &lt;i&gt;Vespula&lt;/i&gt; Genus.</title>
        <authorList>
            <person name="Harrop T.W.R."/>
            <person name="Guhlin J."/>
            <person name="McLaughlin G.M."/>
            <person name="Permina E."/>
            <person name="Stockwell P."/>
            <person name="Gilligan J."/>
            <person name="Le Lec M.F."/>
            <person name="Gruber M.A.M."/>
            <person name="Quinn O."/>
            <person name="Lovegrove M."/>
            <person name="Duncan E.J."/>
            <person name="Remnant E.J."/>
            <person name="Van Eeckhoven J."/>
            <person name="Graham B."/>
            <person name="Knapp R.A."/>
            <person name="Langford K.W."/>
            <person name="Kronenberg Z."/>
            <person name="Press M.O."/>
            <person name="Eacker S.M."/>
            <person name="Wilson-Rankin E.E."/>
            <person name="Purcell J."/>
            <person name="Lester P.J."/>
            <person name="Dearden P.K."/>
        </authorList>
    </citation>
    <scope>NUCLEOTIDE SEQUENCE</scope>
    <source>
        <strain evidence="2">Linc-1</strain>
    </source>
</reference>
<feature type="compositionally biased region" description="Basic and acidic residues" evidence="1">
    <location>
        <begin position="38"/>
        <end position="52"/>
    </location>
</feature>
<keyword evidence="3" id="KW-1185">Reference proteome</keyword>
<protein>
    <submittedName>
        <fullName evidence="2">Uncharacterized protein</fullName>
    </submittedName>
</protein>
<proteinExistence type="predicted"/>
<dbReference type="Proteomes" id="UP000617340">
    <property type="component" value="Unassembled WGS sequence"/>
</dbReference>
<dbReference type="EMBL" id="JACSDZ010000013">
    <property type="protein sequence ID" value="KAF7388261.1"/>
    <property type="molecule type" value="Genomic_DNA"/>
</dbReference>